<dbReference type="Proteomes" id="UP000265520">
    <property type="component" value="Unassembled WGS sequence"/>
</dbReference>
<evidence type="ECO:0000313" key="3">
    <source>
        <dbReference type="Proteomes" id="UP000265520"/>
    </source>
</evidence>
<proteinExistence type="predicted"/>
<evidence type="ECO:0000313" key="2">
    <source>
        <dbReference type="EMBL" id="MCH98985.1"/>
    </source>
</evidence>
<dbReference type="AlphaFoldDB" id="A0A392NIQ2"/>
<dbReference type="EMBL" id="LXQA010039027">
    <property type="protein sequence ID" value="MCH98985.1"/>
    <property type="molecule type" value="Genomic_DNA"/>
</dbReference>
<name>A0A392NIQ2_9FABA</name>
<feature type="compositionally biased region" description="Basic and acidic residues" evidence="1">
    <location>
        <begin position="99"/>
        <end position="108"/>
    </location>
</feature>
<reference evidence="2 3" key="1">
    <citation type="journal article" date="2018" name="Front. Plant Sci.">
        <title>Red Clover (Trifolium pratense) and Zigzag Clover (T. medium) - A Picture of Genomic Similarities and Differences.</title>
        <authorList>
            <person name="Dluhosova J."/>
            <person name="Istvanek J."/>
            <person name="Nedelnik J."/>
            <person name="Repkova J."/>
        </authorList>
    </citation>
    <scope>NUCLEOTIDE SEQUENCE [LARGE SCALE GENOMIC DNA]</scope>
    <source>
        <strain evidence="3">cv. 10/8</strain>
        <tissue evidence="2">Leaf</tissue>
    </source>
</reference>
<keyword evidence="3" id="KW-1185">Reference proteome</keyword>
<accession>A0A392NIQ2</accession>
<sequence>EDIRKATNNFDEGRDNELALIAFKSNSNMEEGESTNNEFRDNLNEVSFNADDFLDRNNNPPKTDNGLKFVGPSIKGRATGGANNDRILKQGAGLIHSNGPDKPKEGKQPQKRILSKSTAENRTRKGGGSIVSSKSGTPMNTSSAQDNSFQGSSRFSGGSILCCSSIKIADIIQCNEKIRKRRETEVASKLWNTARVFGVGSEDDCVGTKCVFDKTL</sequence>
<organism evidence="2 3">
    <name type="scientific">Trifolium medium</name>
    <dbReference type="NCBI Taxonomy" id="97028"/>
    <lineage>
        <taxon>Eukaryota</taxon>
        <taxon>Viridiplantae</taxon>
        <taxon>Streptophyta</taxon>
        <taxon>Embryophyta</taxon>
        <taxon>Tracheophyta</taxon>
        <taxon>Spermatophyta</taxon>
        <taxon>Magnoliopsida</taxon>
        <taxon>eudicotyledons</taxon>
        <taxon>Gunneridae</taxon>
        <taxon>Pentapetalae</taxon>
        <taxon>rosids</taxon>
        <taxon>fabids</taxon>
        <taxon>Fabales</taxon>
        <taxon>Fabaceae</taxon>
        <taxon>Papilionoideae</taxon>
        <taxon>50 kb inversion clade</taxon>
        <taxon>NPAAA clade</taxon>
        <taxon>Hologalegina</taxon>
        <taxon>IRL clade</taxon>
        <taxon>Trifolieae</taxon>
        <taxon>Trifolium</taxon>
    </lineage>
</organism>
<comment type="caution">
    <text evidence="2">The sequence shown here is derived from an EMBL/GenBank/DDBJ whole genome shotgun (WGS) entry which is preliminary data.</text>
</comment>
<evidence type="ECO:0000256" key="1">
    <source>
        <dbReference type="SAM" id="MobiDB-lite"/>
    </source>
</evidence>
<feature type="compositionally biased region" description="Polar residues" evidence="1">
    <location>
        <begin position="137"/>
        <end position="147"/>
    </location>
</feature>
<protein>
    <submittedName>
        <fullName evidence="2">Uncharacterized protein</fullName>
    </submittedName>
</protein>
<feature type="non-terminal residue" evidence="2">
    <location>
        <position position="1"/>
    </location>
</feature>
<feature type="region of interest" description="Disordered" evidence="1">
    <location>
        <begin position="51"/>
        <end position="150"/>
    </location>
</feature>